<sequence length="1094" mass="114824">MAKLSWLLTSSLSFACLSTALPAGSLLNSQSQSQSQSFISPTNYSSFNVDQWIPSADYVPIKAGIPFVIQNKTAQPWNPVSPHSHGGNLTYPHQKRASCGGPTPDSPSTFWYESITHNGESSFLDSSYKANYKVFRNVVTDYGADNTGATDASTAIQNAIKAGASNGPDRSSGSMGTTGQPAVVYLPAGTYRLDSPLQLYVGTVFVGDALNPPTLKASASFPTDHIIYGKDPKLGGTINFYIGLKNVIIDSTSVSTSTSITLLDWTVSQATQLTNVVFNMPDNSNHVGVTSQYDSNSNIILNDLTFYGGAIAMELSGQQWILKGININGANVGIKAGAFELVCQDCTLQNGATGIDASSISGSLTVIDSTANYLGNMIISSNAGGSAQNSIILDNVACTNSGSTVSLNGNAVLTGSVTNTWVHGNLYSGGATSAAYEQGLSVTTARADVLLDSNGKYFTMAPPTYSQYSANQFINIKSVSGLPVYGDGATDDTANINAILAQYAGCKIIYFPAGTYIVTDTILIPSGSIIIGDAYASAISATGGNFYNPDAPTTMVQVGNSGDVGTAQISDMLFTVADVLQGCKLVEVNIAGSTPGAVGLWNSHFRIGGAAGSKVQTNCYGNPDICKAAWGLLHLTATSSAYIENMWGWTADHNLDGNLETTTVSTGRGMLVEATKGTWLVGTAMEHNTLYQYNFEYASNVLSSFQQSETPYWQGWGAPSSGIAPAPWTDNLIASDPTFSECDADDVGCRMAFFERIRGSSNLFLYGGGVWVFFNHGGSCTGDCQANAIRILSSEGSVYLYGTNVKAITNIVKENKVDAATEAANLGGWGGVVAAYLHSADGATSSGGSSSSGSTGSSGSSTSNGPAVTGNGLNWYSSSLTDGATAYEDPEYYYCFGGAAANFPPFANWMGFTEMFDLNQQTSMALVEDGPIQGDIWNAIVQVSADAKVDPRLVLAVVMQESSGNVYVGCTYNGVTNCGLMQAYAGSTSFDASDPQGSITQMIVDGTQGTAAGGGLVQWFNNDNVGANTGGNPYNVLRGYNSGSINFNDLDDPQDATGSYVSDIANRLQVSFLPWLIQKLFGLRLMFLVGLERK</sequence>
<organism evidence="8 9">
    <name type="scientific">Aspergillus violaceofuscus (strain CBS 115571)</name>
    <dbReference type="NCBI Taxonomy" id="1450538"/>
    <lineage>
        <taxon>Eukaryota</taxon>
        <taxon>Fungi</taxon>
        <taxon>Dikarya</taxon>
        <taxon>Ascomycota</taxon>
        <taxon>Pezizomycotina</taxon>
        <taxon>Eurotiomycetes</taxon>
        <taxon>Eurotiomycetidae</taxon>
        <taxon>Eurotiales</taxon>
        <taxon>Aspergillaceae</taxon>
        <taxon>Aspergillus</taxon>
    </lineage>
</organism>
<dbReference type="PANTHER" id="PTHR33928:SF2">
    <property type="entry name" value="PECTATE LYASE SUPERFAMILY PROTEIN DOMAIN-CONTAINING PROTEIN-RELATED"/>
    <property type="match status" value="1"/>
</dbReference>
<evidence type="ECO:0000256" key="4">
    <source>
        <dbReference type="SAM" id="MobiDB-lite"/>
    </source>
</evidence>
<keyword evidence="3 5" id="KW-0732">Signal</keyword>
<dbReference type="InterPro" id="IPR012334">
    <property type="entry name" value="Pectin_lyas_fold"/>
</dbReference>
<feature type="signal peptide" evidence="5">
    <location>
        <begin position="1"/>
        <end position="20"/>
    </location>
</feature>
<feature type="region of interest" description="Disordered" evidence="4">
    <location>
        <begin position="846"/>
        <end position="865"/>
    </location>
</feature>
<keyword evidence="9" id="KW-1185">Reference proteome</keyword>
<dbReference type="SUPFAM" id="SSF53955">
    <property type="entry name" value="Lysozyme-like"/>
    <property type="match status" value="1"/>
</dbReference>
<dbReference type="Pfam" id="PF01464">
    <property type="entry name" value="SLT"/>
    <property type="match status" value="1"/>
</dbReference>
<evidence type="ECO:0000256" key="1">
    <source>
        <dbReference type="ARBA" id="ARBA00004613"/>
    </source>
</evidence>
<keyword evidence="2" id="KW-0964">Secreted</keyword>
<evidence type="ECO:0000313" key="9">
    <source>
        <dbReference type="Proteomes" id="UP000249829"/>
    </source>
</evidence>
<dbReference type="FunFam" id="2.160.20.10:FF:000049">
    <property type="entry name" value="Putative exo-beta-1,3-glucanase"/>
    <property type="match status" value="1"/>
</dbReference>
<dbReference type="PANTHER" id="PTHR33928">
    <property type="entry name" value="POLYGALACTURONASE QRT3"/>
    <property type="match status" value="1"/>
</dbReference>
<dbReference type="Gene3D" id="2.160.20.10">
    <property type="entry name" value="Single-stranded right-handed beta-helix, Pectin lyase-like"/>
    <property type="match status" value="2"/>
</dbReference>
<evidence type="ECO:0000256" key="3">
    <source>
        <dbReference type="ARBA" id="ARBA00022729"/>
    </source>
</evidence>
<feature type="domain" description="Rhamnogalacturonase A/B/Epimerase-like pectate lyase" evidence="7">
    <location>
        <begin position="484"/>
        <end position="548"/>
    </location>
</feature>
<dbReference type="Pfam" id="PF12708">
    <property type="entry name" value="Pect-lyase_RHGA_epim"/>
    <property type="match status" value="2"/>
</dbReference>
<dbReference type="InterPro" id="IPR023346">
    <property type="entry name" value="Lysozyme-like_dom_sf"/>
</dbReference>
<reference evidence="8 9" key="1">
    <citation type="submission" date="2018-02" db="EMBL/GenBank/DDBJ databases">
        <title>The genomes of Aspergillus section Nigri reveals drivers in fungal speciation.</title>
        <authorList>
            <consortium name="DOE Joint Genome Institute"/>
            <person name="Vesth T.C."/>
            <person name="Nybo J."/>
            <person name="Theobald S."/>
            <person name="Brandl J."/>
            <person name="Frisvad J.C."/>
            <person name="Nielsen K.F."/>
            <person name="Lyhne E.K."/>
            <person name="Kogle M.E."/>
            <person name="Kuo A."/>
            <person name="Riley R."/>
            <person name="Clum A."/>
            <person name="Nolan M."/>
            <person name="Lipzen A."/>
            <person name="Salamov A."/>
            <person name="Henrissat B."/>
            <person name="Wiebenga A."/>
            <person name="De vries R.P."/>
            <person name="Grigoriev I.V."/>
            <person name="Mortensen U.H."/>
            <person name="Andersen M.R."/>
            <person name="Baker S.E."/>
        </authorList>
    </citation>
    <scope>NUCLEOTIDE SEQUENCE [LARGE SCALE GENOMIC DNA]</scope>
    <source>
        <strain evidence="8 9">CBS 115571</strain>
    </source>
</reference>
<dbReference type="STRING" id="1450538.A0A2V5H1T1"/>
<dbReference type="FunFam" id="2.160.20.10:FF:000043">
    <property type="entry name" value="Exo-beta-1,3-glucanase, putative"/>
    <property type="match status" value="1"/>
</dbReference>
<evidence type="ECO:0000256" key="5">
    <source>
        <dbReference type="SAM" id="SignalP"/>
    </source>
</evidence>
<dbReference type="InterPro" id="IPR024535">
    <property type="entry name" value="RHGA/B-epi-like_pectate_lyase"/>
</dbReference>
<accession>A0A2V5H1T1</accession>
<dbReference type="GO" id="GO:0004650">
    <property type="term" value="F:polygalacturonase activity"/>
    <property type="evidence" value="ECO:0007669"/>
    <property type="project" value="InterPro"/>
</dbReference>
<dbReference type="CDD" id="cd23668">
    <property type="entry name" value="GH55_beta13glucanase-like"/>
    <property type="match status" value="1"/>
</dbReference>
<dbReference type="InterPro" id="IPR008258">
    <property type="entry name" value="Transglycosylase_SLT_dom_1"/>
</dbReference>
<name>A0A2V5H1T1_ASPV1</name>
<evidence type="ECO:0000256" key="2">
    <source>
        <dbReference type="ARBA" id="ARBA00022525"/>
    </source>
</evidence>
<dbReference type="PROSITE" id="PS51257">
    <property type="entry name" value="PROKAR_LIPOPROTEIN"/>
    <property type="match status" value="1"/>
</dbReference>
<dbReference type="InterPro" id="IPR039279">
    <property type="entry name" value="QRT3-like"/>
</dbReference>
<dbReference type="OMA" id="GDCQANA"/>
<dbReference type="Proteomes" id="UP000249829">
    <property type="component" value="Unassembled WGS sequence"/>
</dbReference>
<dbReference type="Gene3D" id="1.10.530.10">
    <property type="match status" value="1"/>
</dbReference>
<evidence type="ECO:0000259" key="6">
    <source>
        <dbReference type="Pfam" id="PF01464"/>
    </source>
</evidence>
<feature type="domain" description="Rhamnogalacturonase A/B/Epimerase-like pectate lyase" evidence="7">
    <location>
        <begin position="135"/>
        <end position="356"/>
    </location>
</feature>
<proteinExistence type="predicted"/>
<dbReference type="EMBL" id="KZ825155">
    <property type="protein sequence ID" value="PYI17531.1"/>
    <property type="molecule type" value="Genomic_DNA"/>
</dbReference>
<dbReference type="InterPro" id="IPR011050">
    <property type="entry name" value="Pectin_lyase_fold/virulence"/>
</dbReference>
<comment type="subcellular location">
    <subcellularLocation>
        <location evidence="1">Secreted</location>
    </subcellularLocation>
</comment>
<feature type="domain" description="Transglycosylase SLT" evidence="6">
    <location>
        <begin position="944"/>
        <end position="1047"/>
    </location>
</feature>
<evidence type="ECO:0000313" key="8">
    <source>
        <dbReference type="EMBL" id="PYI17531.1"/>
    </source>
</evidence>
<dbReference type="GO" id="GO:0005576">
    <property type="term" value="C:extracellular region"/>
    <property type="evidence" value="ECO:0007669"/>
    <property type="project" value="UniProtKB-SubCell"/>
</dbReference>
<feature type="compositionally biased region" description="Low complexity" evidence="4">
    <location>
        <begin position="846"/>
        <end position="863"/>
    </location>
</feature>
<feature type="chain" id="PRO_5016005046" evidence="5">
    <location>
        <begin position="21"/>
        <end position="1094"/>
    </location>
</feature>
<dbReference type="AlphaFoldDB" id="A0A2V5H1T1"/>
<gene>
    <name evidence="8" type="ORF">BO99DRAFT_337676</name>
</gene>
<protein>
    <submittedName>
        <fullName evidence="8">Putative exo-beta-1,3-glucanase</fullName>
    </submittedName>
</protein>
<evidence type="ECO:0000259" key="7">
    <source>
        <dbReference type="Pfam" id="PF12708"/>
    </source>
</evidence>
<dbReference type="SUPFAM" id="SSF51126">
    <property type="entry name" value="Pectin lyase-like"/>
    <property type="match status" value="2"/>
</dbReference>